<dbReference type="EMBL" id="JMIB01000019">
    <property type="protein sequence ID" value="KDM91739.1"/>
    <property type="molecule type" value="Genomic_DNA"/>
</dbReference>
<feature type="domain" description="GGDEF" evidence="5">
    <location>
        <begin position="421"/>
        <end position="558"/>
    </location>
</feature>
<dbReference type="InterPro" id="IPR000160">
    <property type="entry name" value="GGDEF_dom"/>
</dbReference>
<comment type="caution">
    <text evidence="6">The sequence shown here is derived from an EMBL/GenBank/DDBJ whole genome shotgun (WGS) entry which is preliminary data.</text>
</comment>
<accession>A0A066RN31</accession>
<dbReference type="SUPFAM" id="SSF55781">
    <property type="entry name" value="GAF domain-like"/>
    <property type="match status" value="1"/>
</dbReference>
<dbReference type="InterPro" id="IPR029016">
    <property type="entry name" value="GAF-like_dom_sf"/>
</dbReference>
<dbReference type="CDD" id="cd01949">
    <property type="entry name" value="GGDEF"/>
    <property type="match status" value="1"/>
</dbReference>
<comment type="cofactor">
    <cofactor evidence="1">
        <name>Mg(2+)</name>
        <dbReference type="ChEBI" id="CHEBI:18420"/>
    </cofactor>
</comment>
<dbReference type="SUPFAM" id="SSF55073">
    <property type="entry name" value="Nucleotide cyclase"/>
    <property type="match status" value="1"/>
</dbReference>
<gene>
    <name evidence="6" type="ORF">EA58_10240</name>
</gene>
<dbReference type="InterPro" id="IPR029787">
    <property type="entry name" value="Nucleotide_cyclase"/>
</dbReference>
<feature type="coiled-coil region" evidence="4">
    <location>
        <begin position="352"/>
        <end position="393"/>
    </location>
</feature>
<dbReference type="InterPro" id="IPR043128">
    <property type="entry name" value="Rev_trsase/Diguanyl_cyclase"/>
</dbReference>
<dbReference type="Gene3D" id="3.30.70.270">
    <property type="match status" value="1"/>
</dbReference>
<evidence type="ECO:0000313" key="6">
    <source>
        <dbReference type="EMBL" id="KDM91739.1"/>
    </source>
</evidence>
<dbReference type="EC" id="2.7.7.65" evidence="2"/>
<evidence type="ECO:0000259" key="5">
    <source>
        <dbReference type="PROSITE" id="PS50887"/>
    </source>
</evidence>
<dbReference type="STRING" id="1654360.EA58_10240"/>
<proteinExistence type="predicted"/>
<organism evidence="6 7">
    <name type="scientific">Photobacterium galatheae</name>
    <dbReference type="NCBI Taxonomy" id="1654360"/>
    <lineage>
        <taxon>Bacteria</taxon>
        <taxon>Pseudomonadati</taxon>
        <taxon>Pseudomonadota</taxon>
        <taxon>Gammaproteobacteria</taxon>
        <taxon>Vibrionales</taxon>
        <taxon>Vibrionaceae</taxon>
        <taxon>Photobacterium</taxon>
    </lineage>
</organism>
<dbReference type="Pfam" id="PF01590">
    <property type="entry name" value="GAF"/>
    <property type="match status" value="1"/>
</dbReference>
<dbReference type="Gene3D" id="3.30.450.40">
    <property type="match status" value="1"/>
</dbReference>
<dbReference type="Pfam" id="PF00990">
    <property type="entry name" value="GGDEF"/>
    <property type="match status" value="1"/>
</dbReference>
<dbReference type="GO" id="GO:0005886">
    <property type="term" value="C:plasma membrane"/>
    <property type="evidence" value="ECO:0007669"/>
    <property type="project" value="TreeGrafter"/>
</dbReference>
<sequence>MPFKLNDELDKLVDTLARQANMERWCHRLLSALHHTLDLTYLTLLVEQEGQTRVLASWMGNEEFKYYLHPLSLSNYNGVPPEHLLEVKQLRQAISTVAQKPFKAIWSNKPTEWRRVLFPIIMHEKPVAYLYAETQHPERLDANLQAFERVLLLIASDISVHMLREEALTHNISRRSVEAELEVRNYSLREYLSLLKQLHEVTLSLAEASDLDSLYRTAIELGRKKLGIDRLAVFLTDIQNATMQGTYGTDPEGNLVSRYSFVSDIPDHPLVHEALSRKDVVVVKENAPLYFGTQQVGTGWNAMISMWNGDDCIGWVAADNLISQRSLTEHQKEIMKLFGAALGQQIVIKRSHEALTRLNAELEQRVQLRTQELQQTNKALEEANRRLEAWSMQDGLTGVANRRFFDLTLKRYWQVASRKQLPLSIIILDVDHFKAFNDTYGHQRGDVCLKQVAVTLEKLAHHHEKAVFSRYGGEEFVCLLPNTAANEVRVLADDMLNAVLQLGIPHSGTREGTISISMGLYTRVPSSETQEEMLLAGADQGLYLAKQRGRNQYFQWDDTMKAEKAYQGVHIAS</sequence>
<dbReference type="GO" id="GO:0043709">
    <property type="term" value="P:cell adhesion involved in single-species biofilm formation"/>
    <property type="evidence" value="ECO:0007669"/>
    <property type="project" value="TreeGrafter"/>
</dbReference>
<protein>
    <recommendedName>
        <fullName evidence="2">diguanylate cyclase</fullName>
        <ecNumber evidence="2">2.7.7.65</ecNumber>
    </recommendedName>
</protein>
<dbReference type="FunFam" id="3.30.70.270:FF:000001">
    <property type="entry name" value="Diguanylate cyclase domain protein"/>
    <property type="match status" value="1"/>
</dbReference>
<evidence type="ECO:0000313" key="7">
    <source>
        <dbReference type="Proteomes" id="UP000027192"/>
    </source>
</evidence>
<evidence type="ECO:0000256" key="2">
    <source>
        <dbReference type="ARBA" id="ARBA00012528"/>
    </source>
</evidence>
<dbReference type="PANTHER" id="PTHR45138:SF9">
    <property type="entry name" value="DIGUANYLATE CYCLASE DGCM-RELATED"/>
    <property type="match status" value="1"/>
</dbReference>
<dbReference type="AlphaFoldDB" id="A0A066RN31"/>
<keyword evidence="4" id="KW-0175">Coiled coil</keyword>
<dbReference type="InterPro" id="IPR050469">
    <property type="entry name" value="Diguanylate_Cyclase"/>
</dbReference>
<evidence type="ECO:0000256" key="1">
    <source>
        <dbReference type="ARBA" id="ARBA00001946"/>
    </source>
</evidence>
<keyword evidence="7" id="KW-1185">Reference proteome</keyword>
<dbReference type="PROSITE" id="PS50887">
    <property type="entry name" value="GGDEF"/>
    <property type="match status" value="1"/>
</dbReference>
<evidence type="ECO:0000256" key="3">
    <source>
        <dbReference type="ARBA" id="ARBA00034247"/>
    </source>
</evidence>
<dbReference type="Proteomes" id="UP000027192">
    <property type="component" value="Unassembled WGS sequence"/>
</dbReference>
<reference evidence="6 7" key="1">
    <citation type="submission" date="2014-04" db="EMBL/GenBank/DDBJ databases">
        <title>Draft genome sequence of Photobacterium halotolerans S2753: a solonamide, ngercheumicin and holomycin producer.</title>
        <authorList>
            <person name="Machado H.R."/>
            <person name="Gram L."/>
        </authorList>
    </citation>
    <scope>NUCLEOTIDE SEQUENCE [LARGE SCALE GENOMIC DNA]</scope>
    <source>
        <strain evidence="6 7">S2753</strain>
    </source>
</reference>
<comment type="catalytic activity">
    <reaction evidence="3">
        <text>2 GTP = 3',3'-c-di-GMP + 2 diphosphate</text>
        <dbReference type="Rhea" id="RHEA:24898"/>
        <dbReference type="ChEBI" id="CHEBI:33019"/>
        <dbReference type="ChEBI" id="CHEBI:37565"/>
        <dbReference type="ChEBI" id="CHEBI:58805"/>
        <dbReference type="EC" id="2.7.7.65"/>
    </reaction>
</comment>
<dbReference type="GO" id="GO:0052621">
    <property type="term" value="F:diguanylate cyclase activity"/>
    <property type="evidence" value="ECO:0007669"/>
    <property type="project" value="UniProtKB-EC"/>
</dbReference>
<evidence type="ECO:0000256" key="4">
    <source>
        <dbReference type="SAM" id="Coils"/>
    </source>
</evidence>
<dbReference type="InterPro" id="IPR003018">
    <property type="entry name" value="GAF"/>
</dbReference>
<dbReference type="SMART" id="SM00267">
    <property type="entry name" value="GGDEF"/>
    <property type="match status" value="1"/>
</dbReference>
<dbReference type="RefSeq" id="WP_051641997.1">
    <property type="nucleotide sequence ID" value="NZ_JAGSGC010000007.1"/>
</dbReference>
<dbReference type="PANTHER" id="PTHR45138">
    <property type="entry name" value="REGULATORY COMPONENTS OF SENSORY TRANSDUCTION SYSTEM"/>
    <property type="match status" value="1"/>
</dbReference>
<dbReference type="NCBIfam" id="TIGR00254">
    <property type="entry name" value="GGDEF"/>
    <property type="match status" value="1"/>
</dbReference>
<dbReference type="GO" id="GO:1902201">
    <property type="term" value="P:negative regulation of bacterial-type flagellum-dependent cell motility"/>
    <property type="evidence" value="ECO:0007669"/>
    <property type="project" value="TreeGrafter"/>
</dbReference>
<name>A0A066RN31_9GAMM</name>